<dbReference type="Gene3D" id="3.40.630.30">
    <property type="match status" value="2"/>
</dbReference>
<dbReference type="InterPro" id="IPR016181">
    <property type="entry name" value="Acyl_CoA_acyltransferase"/>
</dbReference>
<sequence length="505" mass="56162">MDAPRSRVALVAAGKLYLGSLRQIPRGPRTRVPRSLGPLIVAGHSLALRPPRLSDASSWREIRLRDKQMIESFWVTSELNWTERHTDVSWVRECLQMRRAARAGHALPLVIEIDGQFAGQCNLERIDMYSRTAEAGIWLDSHASGKGNATAAGALLLDHAFGELALQRVTAPIRIDNVATARGAERLGFRHEGTMSGFLDVGGRIEDHELWAMTPKLAPPGGFVHALATQHVVDLPPRDRHMGSVRRERALPTPPGSRAVLMTVGRYHLRAFRRIDLHHNIFRRSHSSSRLRLGPTAVDGTQVVLRPPRLSDASAWSEIRLRDRGLIEPFWVTSPQSWTQRHTETMWVRECLLMRRAARAGHALPLVIEIDGQFAGQCNLERIDQPSRTAEMGIWLDSEVAHRGVGAAATSLLLEHAFDALRIHRITAPVCTGNVRAAHLMQRVGMKREATMISFLDVGGQRRDHDLWAVTSEHYASPPSTTPDHGTQRISTSPGRDPAGGRSER</sequence>
<dbReference type="AlphaFoldDB" id="C1AY45"/>
<accession>C1AY45</accession>
<feature type="compositionally biased region" description="Polar residues" evidence="1">
    <location>
        <begin position="478"/>
        <end position="494"/>
    </location>
</feature>
<dbReference type="HOGENOM" id="CLU_596946_0_0_11"/>
<reference evidence="3 4" key="1">
    <citation type="submission" date="2009-03" db="EMBL/GenBank/DDBJ databases">
        <title>Comparison of the complete genome sequences of Rhodococcus erythropolis PR4 and Rhodococcus opacus B4.</title>
        <authorList>
            <person name="Takarada H."/>
            <person name="Sekine M."/>
            <person name="Hosoyama A."/>
            <person name="Yamada R."/>
            <person name="Fujisawa T."/>
            <person name="Omata S."/>
            <person name="Shimizu A."/>
            <person name="Tsukatani N."/>
            <person name="Tanikawa S."/>
            <person name="Fujita N."/>
            <person name="Harayama S."/>
        </authorList>
    </citation>
    <scope>NUCLEOTIDE SEQUENCE [LARGE SCALE GENOMIC DNA]</scope>
    <source>
        <strain evidence="3 4">B4</strain>
    </source>
</reference>
<dbReference type="GO" id="GO:0008999">
    <property type="term" value="F:protein-N-terminal-alanine acetyltransferase activity"/>
    <property type="evidence" value="ECO:0007669"/>
    <property type="project" value="TreeGrafter"/>
</dbReference>
<proteinExistence type="predicted"/>
<dbReference type="EMBL" id="AP011115">
    <property type="protein sequence ID" value="BAH54040.1"/>
    <property type="molecule type" value="Genomic_DNA"/>
</dbReference>
<protein>
    <submittedName>
        <fullName evidence="3">Putative acetyltransferase</fullName>
        <ecNumber evidence="3">2.3.1.-</ecNumber>
    </submittedName>
</protein>
<dbReference type="STRING" id="632772.ROP_57930"/>
<organism evidence="3 4">
    <name type="scientific">Rhodococcus opacus (strain B4)</name>
    <dbReference type="NCBI Taxonomy" id="632772"/>
    <lineage>
        <taxon>Bacteria</taxon>
        <taxon>Bacillati</taxon>
        <taxon>Actinomycetota</taxon>
        <taxon>Actinomycetes</taxon>
        <taxon>Mycobacteriales</taxon>
        <taxon>Nocardiaceae</taxon>
        <taxon>Rhodococcus</taxon>
    </lineage>
</organism>
<keyword evidence="3" id="KW-0012">Acyltransferase</keyword>
<dbReference type="GO" id="GO:0005737">
    <property type="term" value="C:cytoplasm"/>
    <property type="evidence" value="ECO:0007669"/>
    <property type="project" value="TreeGrafter"/>
</dbReference>
<dbReference type="PANTHER" id="PTHR43441">
    <property type="entry name" value="RIBOSOMAL-PROTEIN-SERINE ACETYLTRANSFERASE"/>
    <property type="match status" value="1"/>
</dbReference>
<feature type="region of interest" description="Disordered" evidence="1">
    <location>
        <begin position="474"/>
        <end position="505"/>
    </location>
</feature>
<dbReference type="SUPFAM" id="SSF55729">
    <property type="entry name" value="Acyl-CoA N-acyltransferases (Nat)"/>
    <property type="match status" value="2"/>
</dbReference>
<evidence type="ECO:0000313" key="3">
    <source>
        <dbReference type="EMBL" id="BAH54040.1"/>
    </source>
</evidence>
<dbReference type="EC" id="2.3.1.-" evidence="3"/>
<evidence type="ECO:0000256" key="1">
    <source>
        <dbReference type="SAM" id="MobiDB-lite"/>
    </source>
</evidence>
<feature type="domain" description="N-acetyltransferase" evidence="2">
    <location>
        <begin position="46"/>
        <end position="220"/>
    </location>
</feature>
<feature type="domain" description="N-acetyltransferase" evidence="2">
    <location>
        <begin position="303"/>
        <end position="477"/>
    </location>
</feature>
<dbReference type="GO" id="GO:1990189">
    <property type="term" value="F:protein N-terminal-serine acetyltransferase activity"/>
    <property type="evidence" value="ECO:0007669"/>
    <property type="project" value="TreeGrafter"/>
</dbReference>
<dbReference type="RefSeq" id="WP_015889534.1">
    <property type="nucleotide sequence ID" value="NC_012522.1"/>
</dbReference>
<evidence type="ECO:0000259" key="2">
    <source>
        <dbReference type="PROSITE" id="PS51186"/>
    </source>
</evidence>
<evidence type="ECO:0000313" key="4">
    <source>
        <dbReference type="Proteomes" id="UP000002212"/>
    </source>
</evidence>
<dbReference type="PROSITE" id="PS51186">
    <property type="entry name" value="GNAT"/>
    <property type="match status" value="2"/>
</dbReference>
<dbReference type="PANTHER" id="PTHR43441:SF10">
    <property type="entry name" value="ACETYLTRANSFERASE"/>
    <property type="match status" value="1"/>
</dbReference>
<dbReference type="InterPro" id="IPR051908">
    <property type="entry name" value="Ribosomal_N-acetyltransferase"/>
</dbReference>
<dbReference type="PATRIC" id="fig|632772.20.peg.6051"/>
<keyword evidence="3" id="KW-0808">Transferase</keyword>
<dbReference type="KEGG" id="rop:ROP_57930"/>
<gene>
    <name evidence="3" type="ordered locus">ROP_57930</name>
</gene>
<dbReference type="Pfam" id="PF13302">
    <property type="entry name" value="Acetyltransf_3"/>
    <property type="match status" value="2"/>
</dbReference>
<name>C1AY45_RHOOB</name>
<dbReference type="CDD" id="cd04301">
    <property type="entry name" value="NAT_SF"/>
    <property type="match status" value="1"/>
</dbReference>
<dbReference type="Proteomes" id="UP000002212">
    <property type="component" value="Chromosome"/>
</dbReference>
<dbReference type="InterPro" id="IPR000182">
    <property type="entry name" value="GNAT_dom"/>
</dbReference>